<organism evidence="3 4">
    <name type="scientific">Galleria mellonella</name>
    <name type="common">Greater wax moth</name>
    <dbReference type="NCBI Taxonomy" id="7137"/>
    <lineage>
        <taxon>Eukaryota</taxon>
        <taxon>Metazoa</taxon>
        <taxon>Ecdysozoa</taxon>
        <taxon>Arthropoda</taxon>
        <taxon>Hexapoda</taxon>
        <taxon>Insecta</taxon>
        <taxon>Pterygota</taxon>
        <taxon>Neoptera</taxon>
        <taxon>Endopterygota</taxon>
        <taxon>Lepidoptera</taxon>
        <taxon>Glossata</taxon>
        <taxon>Ditrysia</taxon>
        <taxon>Pyraloidea</taxon>
        <taxon>Pyralidae</taxon>
        <taxon>Galleriinae</taxon>
        <taxon>Galleria</taxon>
    </lineage>
</organism>
<dbReference type="GO" id="GO:0042302">
    <property type="term" value="F:structural constituent of cuticle"/>
    <property type="evidence" value="ECO:0007669"/>
    <property type="project" value="UniProtKB-UniRule"/>
</dbReference>
<dbReference type="Pfam" id="PF00379">
    <property type="entry name" value="Chitin_bind_4"/>
    <property type="match status" value="1"/>
</dbReference>
<proteinExistence type="predicted"/>
<name>A0A6J1WD32_GALME</name>
<dbReference type="GeneID" id="113511884"/>
<dbReference type="InParanoid" id="A0A6J1WD32"/>
<accession>A0A6J1WD32</accession>
<protein>
    <submittedName>
        <fullName evidence="4">Uncharacterized protein LOC113511884</fullName>
    </submittedName>
</protein>
<dbReference type="AlphaFoldDB" id="A0A6J1WD32"/>
<evidence type="ECO:0000256" key="1">
    <source>
        <dbReference type="ARBA" id="ARBA00022729"/>
    </source>
</evidence>
<dbReference type="PROSITE" id="PS51155">
    <property type="entry name" value="CHIT_BIND_RR_2"/>
    <property type="match status" value="1"/>
</dbReference>
<sequence length="181" mass="21151">MFSLPGIIKCYPVENKGLQSNSDFKDEKRYPNGTVVGKYSYTDREGNPIQVKYYADDSSYGIELKSIKIVEPIEDIPQTAKEANLEYFLQNTASPIDESKDSFFNLKYKTKDPLEILNKEIKTNRFKEHSTISDYEIFVENDLKAPKKCGKDKVRIYFDKNKRKIREARNNEKIAKYCELF</sequence>
<dbReference type="OrthoDB" id="6348134at2759"/>
<keyword evidence="2" id="KW-0193">Cuticle</keyword>
<dbReference type="RefSeq" id="XP_026751410.1">
    <property type="nucleotide sequence ID" value="XM_026895609.1"/>
</dbReference>
<keyword evidence="1" id="KW-0732">Signal</keyword>
<dbReference type="Proteomes" id="UP001652740">
    <property type="component" value="Unplaced"/>
</dbReference>
<keyword evidence="3" id="KW-1185">Reference proteome</keyword>
<dbReference type="InterPro" id="IPR000618">
    <property type="entry name" value="Insect_cuticle"/>
</dbReference>
<gene>
    <name evidence="4" type="primary">LOC113511884</name>
</gene>
<evidence type="ECO:0000313" key="4">
    <source>
        <dbReference type="RefSeq" id="XP_026751410.1"/>
    </source>
</evidence>
<evidence type="ECO:0000313" key="3">
    <source>
        <dbReference type="Proteomes" id="UP001652740"/>
    </source>
</evidence>
<dbReference type="KEGG" id="gmw:113511884"/>
<reference evidence="4" key="1">
    <citation type="submission" date="2025-08" db="UniProtKB">
        <authorList>
            <consortium name="RefSeq"/>
        </authorList>
    </citation>
    <scope>IDENTIFICATION</scope>
    <source>
        <tissue evidence="4">Whole larvae</tissue>
    </source>
</reference>
<evidence type="ECO:0000256" key="2">
    <source>
        <dbReference type="PROSITE-ProRule" id="PRU00497"/>
    </source>
</evidence>